<dbReference type="InterPro" id="IPR029110">
    <property type="entry name" value="Ntox33"/>
</dbReference>
<dbReference type="EMBL" id="JAUSUN010000015">
    <property type="protein sequence ID" value="MDQ0414364.1"/>
    <property type="molecule type" value="Genomic_DNA"/>
</dbReference>
<dbReference type="Pfam" id="PF15533">
    <property type="entry name" value="Ntox33"/>
    <property type="match status" value="1"/>
</dbReference>
<evidence type="ECO:0000259" key="2">
    <source>
        <dbReference type="Pfam" id="PF15533"/>
    </source>
</evidence>
<feature type="transmembrane region" description="Helical" evidence="1">
    <location>
        <begin position="12"/>
        <end position="28"/>
    </location>
</feature>
<keyword evidence="1" id="KW-0472">Membrane</keyword>
<comment type="caution">
    <text evidence="3">The sequence shown here is derived from an EMBL/GenBank/DDBJ whole genome shotgun (WGS) entry which is preliminary data.</text>
</comment>
<evidence type="ECO:0000313" key="4">
    <source>
        <dbReference type="Proteomes" id="UP001242313"/>
    </source>
</evidence>
<organism evidence="3 4">
    <name type="scientific">Mesobacillus stamsii</name>
    <dbReference type="NCBI Taxonomy" id="225347"/>
    <lineage>
        <taxon>Bacteria</taxon>
        <taxon>Bacillati</taxon>
        <taxon>Bacillota</taxon>
        <taxon>Bacilli</taxon>
        <taxon>Bacillales</taxon>
        <taxon>Bacillaceae</taxon>
        <taxon>Mesobacillus</taxon>
    </lineage>
</organism>
<feature type="domain" description="Bacterial toxin 33" evidence="2">
    <location>
        <begin position="63"/>
        <end position="125"/>
    </location>
</feature>
<keyword evidence="1" id="KW-1133">Transmembrane helix</keyword>
<keyword evidence="4" id="KW-1185">Reference proteome</keyword>
<reference evidence="3 4" key="1">
    <citation type="submission" date="2023-07" db="EMBL/GenBank/DDBJ databases">
        <title>Genomic Encyclopedia of Type Strains, Phase IV (KMG-IV): sequencing the most valuable type-strain genomes for metagenomic binning, comparative biology and taxonomic classification.</title>
        <authorList>
            <person name="Goeker M."/>
        </authorList>
    </citation>
    <scope>NUCLEOTIDE SEQUENCE [LARGE SCALE GENOMIC DNA]</scope>
    <source>
        <strain evidence="3 4">DSM 19598</strain>
    </source>
</reference>
<dbReference type="RefSeq" id="WP_307192066.1">
    <property type="nucleotide sequence ID" value="NZ_JAUSUN010000015.1"/>
</dbReference>
<keyword evidence="1" id="KW-0812">Transmembrane</keyword>
<evidence type="ECO:0000256" key="1">
    <source>
        <dbReference type="SAM" id="Phobius"/>
    </source>
</evidence>
<sequence length="125" mass="14370">MLDDPNGENPYVVILVYIGGRYVVKYVAKKAVKYYAKKYKGKIKRNYKGKLPSKKVKNKTKLNIEKVKDSYLKRKGINAHDLKKEFIGRKAKISHYDIYKDKTTGQLYIYKKGGKGTGIPTGTYI</sequence>
<gene>
    <name evidence="3" type="ORF">J2S25_002573</name>
</gene>
<dbReference type="Proteomes" id="UP001242313">
    <property type="component" value="Unassembled WGS sequence"/>
</dbReference>
<name>A0ABU0FWR8_9BACI</name>
<protein>
    <recommendedName>
        <fullName evidence="2">Bacterial toxin 33 domain-containing protein</fullName>
    </recommendedName>
</protein>
<accession>A0ABU0FWR8</accession>
<evidence type="ECO:0000313" key="3">
    <source>
        <dbReference type="EMBL" id="MDQ0414364.1"/>
    </source>
</evidence>
<proteinExistence type="predicted"/>